<dbReference type="InterPro" id="IPR035421">
    <property type="entry name" value="Terminase_6C"/>
</dbReference>
<dbReference type="AlphaFoldDB" id="A0A2N3KWT2"/>
<evidence type="ECO:0000256" key="2">
    <source>
        <dbReference type="SAM" id="MobiDB-lite"/>
    </source>
</evidence>
<keyword evidence="1" id="KW-1188">Viral release from host cell</keyword>
<sequence>MKKTVPDDDNDRISARNLYWQGYSCAEISRRMSIPYGTVDAWKRRDQWDDASPVIRIDSAIDTRLQKLISKEDKTDKDYREIENLSRVLERTARIRNYGKTGKEADLNPNIDKRNEAKHKKAKGKNALTEEQVEQLVDAFEKGLFRYQVEWAKAKKYRERNILKSRQIGATWYFAREALIDAITTGDNQIFLSASKAQAHVFKEYIIAFVRDVTDVELKGDPITLWNGATLYFLGTNSKTAQSYHGHVYLDEYAWISKFLEFRKVASAMATHKKWRKTYFSTPSTINHDAYTFWSGASFNKGKAKANRVEFDVSHMALRHGAKGPDGQWRQIVTVIDAEEAGCDLFDINQLHLEYNDQDFANLFMGEWVDDTASYFTFDELRRCLVDSWEEWEDDFSPHGKRPYGSLPVWIGYDPSESGDHASIVVVAPPKVEGGKFRVLEKMNVVGTDFHQQAEVIRQLTQRYNVTHIGIDTTTIGKGVFEMVRAFYPAAVAITYSVEVKSRMVLKAKQLISKAQIEFDSGWSDVCMAFMSIRKTSTPSGRQQTFIASRSKETGHADVAWAIMHAIDKLDFLDFTETGADPSGNTNRQSIMEIF</sequence>
<dbReference type="Gene3D" id="3.30.420.240">
    <property type="match status" value="1"/>
</dbReference>
<reference evidence="5 6" key="1">
    <citation type="submission" date="2017-09" db="EMBL/GenBank/DDBJ databases">
        <title>Biodiversity and function of Thalassospira species in the particle-attached aromatic-hydrocarbon-degrading consortia from the surface seawater of the South China Sea.</title>
        <authorList>
            <person name="Dong C."/>
            <person name="Liu R."/>
            <person name="Shao Z."/>
        </authorList>
    </citation>
    <scope>NUCLEOTIDE SEQUENCE [LARGE SCALE GENOMIC DNA]</scope>
    <source>
        <strain evidence="5 6">CSC1P2</strain>
    </source>
</reference>
<dbReference type="Gene3D" id="3.40.50.300">
    <property type="entry name" value="P-loop containing nucleotide triphosphate hydrolases"/>
    <property type="match status" value="1"/>
</dbReference>
<name>A0A2N3KWT2_9PROT</name>
<dbReference type="Pfam" id="PF06056">
    <property type="entry name" value="Terminase_5"/>
    <property type="match status" value="1"/>
</dbReference>
<dbReference type="Proteomes" id="UP000233597">
    <property type="component" value="Unassembled WGS sequence"/>
</dbReference>
<gene>
    <name evidence="5" type="ORF">COO20_06550</name>
</gene>
<evidence type="ECO:0000259" key="4">
    <source>
        <dbReference type="Pfam" id="PF17289"/>
    </source>
</evidence>
<comment type="caution">
    <text evidence="5">The sequence shown here is derived from an EMBL/GenBank/DDBJ whole genome shotgun (WGS) entry which is preliminary data.</text>
</comment>
<proteinExistence type="predicted"/>
<dbReference type="OrthoDB" id="9809317at2"/>
<dbReference type="Pfam" id="PF03237">
    <property type="entry name" value="Terminase_6N"/>
    <property type="match status" value="1"/>
</dbReference>
<evidence type="ECO:0000313" key="6">
    <source>
        <dbReference type="Proteomes" id="UP000233597"/>
    </source>
</evidence>
<organism evidence="5 6">
    <name type="scientific">Thalassospira marina</name>
    <dbReference type="NCBI Taxonomy" id="2048283"/>
    <lineage>
        <taxon>Bacteria</taxon>
        <taxon>Pseudomonadati</taxon>
        <taxon>Pseudomonadota</taxon>
        <taxon>Alphaproteobacteria</taxon>
        <taxon>Rhodospirillales</taxon>
        <taxon>Thalassospiraceae</taxon>
        <taxon>Thalassospira</taxon>
    </lineage>
</organism>
<accession>A0A2N3KWT2</accession>
<feature type="region of interest" description="Disordered" evidence="2">
    <location>
        <begin position="101"/>
        <end position="125"/>
    </location>
</feature>
<dbReference type="InterPro" id="IPR010332">
    <property type="entry name" value="ATPase_terminase-su_N"/>
</dbReference>
<evidence type="ECO:0000259" key="3">
    <source>
        <dbReference type="Pfam" id="PF06056"/>
    </source>
</evidence>
<dbReference type="RefSeq" id="WP_101264884.1">
    <property type="nucleotide sequence ID" value="NZ_NWTK01000003.1"/>
</dbReference>
<protein>
    <submittedName>
        <fullName evidence="5">Oxidoreductase</fullName>
    </submittedName>
</protein>
<feature type="domain" description="Terminase ATPase subunit N-terminal" evidence="3">
    <location>
        <begin position="12"/>
        <end position="65"/>
    </location>
</feature>
<feature type="domain" description="Terminase large subunit gp17-like C-terminal" evidence="4">
    <location>
        <begin position="411"/>
        <end position="569"/>
    </location>
</feature>
<dbReference type="EMBL" id="NWTK01000003">
    <property type="protein sequence ID" value="PKR55041.1"/>
    <property type="molecule type" value="Genomic_DNA"/>
</dbReference>
<evidence type="ECO:0000256" key="1">
    <source>
        <dbReference type="ARBA" id="ARBA00022612"/>
    </source>
</evidence>
<dbReference type="InterPro" id="IPR027417">
    <property type="entry name" value="P-loop_NTPase"/>
</dbReference>
<evidence type="ECO:0000313" key="5">
    <source>
        <dbReference type="EMBL" id="PKR55041.1"/>
    </source>
</evidence>
<feature type="compositionally biased region" description="Basic and acidic residues" evidence="2">
    <location>
        <begin position="101"/>
        <end position="115"/>
    </location>
</feature>
<dbReference type="Pfam" id="PF17289">
    <property type="entry name" value="Terminase_6C"/>
    <property type="match status" value="1"/>
</dbReference>